<organism evidence="2 3">
    <name type="scientific">Rhodosorus marinus</name>
    <dbReference type="NCBI Taxonomy" id="101924"/>
    <lineage>
        <taxon>Eukaryota</taxon>
        <taxon>Rhodophyta</taxon>
        <taxon>Stylonematophyceae</taxon>
        <taxon>Stylonematales</taxon>
        <taxon>Stylonemataceae</taxon>
        <taxon>Rhodosorus</taxon>
    </lineage>
</organism>
<protein>
    <recommendedName>
        <fullName evidence="1">UVR domain-containing protein</fullName>
    </recommendedName>
</protein>
<proteinExistence type="predicted"/>
<dbReference type="Pfam" id="PF07676">
    <property type="entry name" value="PD40"/>
    <property type="match status" value="1"/>
</dbReference>
<dbReference type="SUPFAM" id="SSF82171">
    <property type="entry name" value="DPP6 N-terminal domain-like"/>
    <property type="match status" value="1"/>
</dbReference>
<gene>
    <name evidence="2" type="ORF">NDN08_003997</name>
</gene>
<evidence type="ECO:0000313" key="2">
    <source>
        <dbReference type="EMBL" id="KAJ8901791.1"/>
    </source>
</evidence>
<feature type="domain" description="UVR" evidence="1">
    <location>
        <begin position="57"/>
        <end position="81"/>
    </location>
</feature>
<keyword evidence="3" id="KW-1185">Reference proteome</keyword>
<dbReference type="Gene3D" id="2.120.10.30">
    <property type="entry name" value="TolB, C-terminal domain"/>
    <property type="match status" value="2"/>
</dbReference>
<comment type="caution">
    <text evidence="2">The sequence shown here is derived from an EMBL/GenBank/DDBJ whole genome shotgun (WGS) entry which is preliminary data.</text>
</comment>
<evidence type="ECO:0000259" key="1">
    <source>
        <dbReference type="Pfam" id="PF02151"/>
    </source>
</evidence>
<dbReference type="InterPro" id="IPR011042">
    <property type="entry name" value="6-blade_b-propeller_TolB-like"/>
</dbReference>
<evidence type="ECO:0000313" key="3">
    <source>
        <dbReference type="Proteomes" id="UP001157974"/>
    </source>
</evidence>
<dbReference type="Proteomes" id="UP001157974">
    <property type="component" value="Unassembled WGS sequence"/>
</dbReference>
<accession>A0AAV8UH23</accession>
<dbReference type="InterPro" id="IPR011659">
    <property type="entry name" value="WD40"/>
</dbReference>
<sequence>MDVPIGFVGIGGVLKSRVRRDSGRGQGCKCSMDDGVGGGFGSPVPLKGKTSPELFFKLNAELQAAVNDERYGDAARLRDELVVVRSNDPLLSARDTLKNALDEEDYKTAATLRDRVRELMRQRSEGNGFSLNRISHLLVREGSVTKVVSTAADGSVPISHTKFSEKNSAYQQPSWSPSGDYLAVVKVSVVDPKQRRLLVFNLFENELVVDWNIEETPFYFFWSPCGTVLTYLSSKNGDLTCECVDVQTRERRPQFGEGRPFFYDMKQTDTIWGVAHIGSKSVVECFKLFEAPEKRESILLTESPGSFKSPQWHPNPSLEGGSQALYMVKDGTSSILKCTDIVTGESANLIRIGNGASVFSMSPDGSRLAILVRGERAEELTVVDGPFDAKDQRNMEDSPFTVNLSVPFSRTLAFFWSPDSKKLLYLSEPMDSISQYHCRWNVYDFSRNVLARFEEHAPSKIFLTQIVPFFDQYSRSHRIWSADSSAFCYSAKSERLGGKRGPTFSWVQHLPTEMGDNKEDNEDAPRRIIKGPETPIPTPLLTGSELCSWSM</sequence>
<dbReference type="InterPro" id="IPR001943">
    <property type="entry name" value="UVR_dom"/>
</dbReference>
<dbReference type="Pfam" id="PF02151">
    <property type="entry name" value="UVR"/>
    <property type="match status" value="1"/>
</dbReference>
<name>A0AAV8UH23_9RHOD</name>
<reference evidence="2 3" key="1">
    <citation type="journal article" date="2023" name="Nat. Commun.">
        <title>Origin of minicircular mitochondrial genomes in red algae.</title>
        <authorList>
            <person name="Lee Y."/>
            <person name="Cho C.H."/>
            <person name="Lee Y.M."/>
            <person name="Park S.I."/>
            <person name="Yang J.H."/>
            <person name="West J.A."/>
            <person name="Bhattacharya D."/>
            <person name="Yoon H.S."/>
        </authorList>
    </citation>
    <scope>NUCLEOTIDE SEQUENCE [LARGE SCALE GENOMIC DNA]</scope>
    <source>
        <strain evidence="2 3">CCMP1338</strain>
        <tissue evidence="2">Whole cell</tissue>
    </source>
</reference>
<dbReference type="EMBL" id="JAMWBK010000010">
    <property type="protein sequence ID" value="KAJ8901791.1"/>
    <property type="molecule type" value="Genomic_DNA"/>
</dbReference>
<dbReference type="AlphaFoldDB" id="A0AAV8UH23"/>